<dbReference type="InterPro" id="IPR008030">
    <property type="entry name" value="NmrA-like"/>
</dbReference>
<evidence type="ECO:0000313" key="3">
    <source>
        <dbReference type="Proteomes" id="UP001310594"/>
    </source>
</evidence>
<organism evidence="2 3">
    <name type="scientific">Elasticomyces elasticus</name>
    <dbReference type="NCBI Taxonomy" id="574655"/>
    <lineage>
        <taxon>Eukaryota</taxon>
        <taxon>Fungi</taxon>
        <taxon>Dikarya</taxon>
        <taxon>Ascomycota</taxon>
        <taxon>Pezizomycotina</taxon>
        <taxon>Dothideomycetes</taxon>
        <taxon>Dothideomycetidae</taxon>
        <taxon>Mycosphaerellales</taxon>
        <taxon>Teratosphaeriaceae</taxon>
        <taxon>Elasticomyces</taxon>
    </lineage>
</organism>
<feature type="domain" description="NmrA-like" evidence="1">
    <location>
        <begin position="3"/>
        <end position="233"/>
    </location>
</feature>
<evidence type="ECO:0000313" key="2">
    <source>
        <dbReference type="EMBL" id="KAK5700751.1"/>
    </source>
</evidence>
<dbReference type="Gene3D" id="3.40.50.720">
    <property type="entry name" value="NAD(P)-binding Rossmann-like Domain"/>
    <property type="match status" value="1"/>
</dbReference>
<dbReference type="InterPro" id="IPR036291">
    <property type="entry name" value="NAD(P)-bd_dom_sf"/>
</dbReference>
<sequence length="315" mass="33667">MLVLTGATGGLGGAALATILEKQLLGASDFRVSSSNPQSAALKAAISAGIEVRYGSMKQPESLEHSFAGAEAVFLVSYPSIGVERYELHKAAIDAARKVGVKHILYTSLALGGIDGETSQADVMQAHILTTAYLKASGLKWTILRYAPYAHLWNVVAGLHDLSNDTATELVIPEDGAIAYADRAEMGEATGRVLAQWSSFEGQTLRLTGPEALTAKQVLQMYNEYTGKSVKLKELGTDGAIRYHQQKGSLPPEQIDFLANWATMSAAFAAGESDSADPALEKILGRKPKTIADMVSKLIDVTVGRVRHHLKTIKC</sequence>
<gene>
    <name evidence="2" type="ORF">LTR97_005268</name>
</gene>
<dbReference type="PANTHER" id="PTHR47129">
    <property type="entry name" value="QUINONE OXIDOREDUCTASE 2"/>
    <property type="match status" value="1"/>
</dbReference>
<accession>A0AAN8A1Y5</accession>
<dbReference type="Gene3D" id="3.90.25.10">
    <property type="entry name" value="UDP-galactose 4-epimerase, domain 1"/>
    <property type="match status" value="1"/>
</dbReference>
<evidence type="ECO:0000259" key="1">
    <source>
        <dbReference type="Pfam" id="PF05368"/>
    </source>
</evidence>
<dbReference type="PANTHER" id="PTHR47129:SF1">
    <property type="entry name" value="NMRA-LIKE DOMAIN-CONTAINING PROTEIN"/>
    <property type="match status" value="1"/>
</dbReference>
<comment type="caution">
    <text evidence="2">The sequence shown here is derived from an EMBL/GenBank/DDBJ whole genome shotgun (WGS) entry which is preliminary data.</text>
</comment>
<reference evidence="2" key="1">
    <citation type="submission" date="2023-08" db="EMBL/GenBank/DDBJ databases">
        <title>Black Yeasts Isolated from many extreme environments.</title>
        <authorList>
            <person name="Coleine C."/>
            <person name="Stajich J.E."/>
            <person name="Selbmann L."/>
        </authorList>
    </citation>
    <scope>NUCLEOTIDE SEQUENCE</scope>
    <source>
        <strain evidence="2">CCFEE 5810</strain>
    </source>
</reference>
<name>A0AAN8A1Y5_9PEZI</name>
<dbReference type="Proteomes" id="UP001310594">
    <property type="component" value="Unassembled WGS sequence"/>
</dbReference>
<dbReference type="InterPro" id="IPR052718">
    <property type="entry name" value="NmrA-type_oxidoreductase"/>
</dbReference>
<proteinExistence type="predicted"/>
<dbReference type="Pfam" id="PF05368">
    <property type="entry name" value="NmrA"/>
    <property type="match status" value="1"/>
</dbReference>
<protein>
    <recommendedName>
        <fullName evidence="1">NmrA-like domain-containing protein</fullName>
    </recommendedName>
</protein>
<dbReference type="AlphaFoldDB" id="A0AAN8A1Y5"/>
<dbReference type="EMBL" id="JAVRQU010000007">
    <property type="protein sequence ID" value="KAK5700751.1"/>
    <property type="molecule type" value="Genomic_DNA"/>
</dbReference>
<dbReference type="SUPFAM" id="SSF51735">
    <property type="entry name" value="NAD(P)-binding Rossmann-fold domains"/>
    <property type="match status" value="1"/>
</dbReference>